<evidence type="ECO:0000259" key="1">
    <source>
        <dbReference type="Pfam" id="PF04326"/>
    </source>
</evidence>
<accession>A0AAJ4TWQ2</accession>
<dbReference type="InterPro" id="IPR007421">
    <property type="entry name" value="Schlafen_AlbA_2_dom"/>
</dbReference>
<dbReference type="AlphaFoldDB" id="A0AAJ4TWQ2"/>
<name>A0AAJ4TWQ2_9STAP</name>
<gene>
    <name evidence="2" type="ORF">KYI11_01810</name>
</gene>
<dbReference type="Pfam" id="PF13749">
    <property type="entry name" value="HATPase_c_4"/>
    <property type="match status" value="1"/>
</dbReference>
<dbReference type="PANTHER" id="PTHR30595:SF6">
    <property type="entry name" value="SCHLAFEN ALBA-2 DOMAIN-CONTAINING PROTEIN"/>
    <property type="match status" value="1"/>
</dbReference>
<evidence type="ECO:0000313" key="2">
    <source>
        <dbReference type="EMBL" id="QYA42700.1"/>
    </source>
</evidence>
<feature type="domain" description="Schlafen AlbA-2" evidence="1">
    <location>
        <begin position="23"/>
        <end position="146"/>
    </location>
</feature>
<dbReference type="RefSeq" id="WP_219498062.1">
    <property type="nucleotide sequence ID" value="NZ_CP079981.1"/>
</dbReference>
<organism evidence="2 3">
    <name type="scientific">Macrococcoides bohemicum</name>
    <dbReference type="NCBI Taxonomy" id="1903056"/>
    <lineage>
        <taxon>Bacteria</taxon>
        <taxon>Bacillati</taxon>
        <taxon>Bacillota</taxon>
        <taxon>Bacilli</taxon>
        <taxon>Bacillales</taxon>
        <taxon>Staphylococcaceae</taxon>
        <taxon>Macrococcoides</taxon>
    </lineage>
</organism>
<dbReference type="Pfam" id="PF04326">
    <property type="entry name" value="SLFN_AlbA_2"/>
    <property type="match status" value="1"/>
</dbReference>
<proteinExistence type="predicted"/>
<keyword evidence="3" id="KW-1185">Reference proteome</keyword>
<dbReference type="PANTHER" id="PTHR30595">
    <property type="entry name" value="GLPR-RELATED TRANSCRIPTIONAL REPRESSOR"/>
    <property type="match status" value="1"/>
</dbReference>
<dbReference type="Proteomes" id="UP000826802">
    <property type="component" value="Chromosome"/>
</dbReference>
<dbReference type="EMBL" id="CP079981">
    <property type="protein sequence ID" value="QYA42700.1"/>
    <property type="molecule type" value="Genomic_DNA"/>
</dbReference>
<evidence type="ECO:0000313" key="3">
    <source>
        <dbReference type="Proteomes" id="UP000826802"/>
    </source>
</evidence>
<sequence>MKTTLEILELLNRLEYVVADELESQDLDFKKWNTRSYSENVNTILDYAVCMANGGGGTVVFGIADKTIGKIHAIVGIDDEIDTVELQRKVYDNTDPHITPFFEIVKVDVDESKKQLLIMHVQSDSPPYTLTSGKATIRLGKECKPFTGSLRRNMVDSSSSVDFTSEIIYEDWRKLISPTALEKVREYMARDKVDISLQTYSDEDLLISIGGLKNGYLTKGALLIIGKTSEIERIIPTYKWSFRKMISDTDYTTREDSTSAIPIALYELERYINTDNPIVTIESGLIHPEYNTYPIIALREALLNSFGHRDYRLSGTIMLKQYQDKIILSNPGDFVGGITPQNILHHPPVARNNHLMELLDRLKLVNRSNLGVSRIYKSLLLEGKEPPIYRKVGLNIELTFLSSSLNEKFIDFVEELSSDGKTIDVDHLLIIQYLIRHEEIDTSIASELIQRSTTQAKEILSQMKTEYQIIEAVGRGKGRYYTLSKESYDSLKNDMSYERQLNLDKEAIKIRILTVLKERSLTNKEIRQITGYDQKQVQRLMKEMLEDGVILTGYGRGSKYSYKDE</sequence>
<reference evidence="2 3" key="1">
    <citation type="submission" date="2021-07" db="EMBL/GenBank/DDBJ databases">
        <title>Prevalence and characterization of methicillin-resistant Macrococcus spp. in food producing animals and meat in Switzerland in 2019.</title>
        <authorList>
            <person name="Keller J.E."/>
            <person name="Schwendener S."/>
            <person name="Neuenschwander J."/>
            <person name="Overesch G."/>
            <person name="Perreten V."/>
        </authorList>
    </citation>
    <scope>NUCLEOTIDE SEQUENCE [LARGE SCALE GENOMIC DNA]</scope>
    <source>
        <strain evidence="2 3">19Msa0936</strain>
    </source>
</reference>
<protein>
    <submittedName>
        <fullName evidence="2">DNA binding domain-containing protein</fullName>
    </submittedName>
</protein>